<dbReference type="Proteomes" id="UP000031135">
    <property type="component" value="Chromosome"/>
</dbReference>
<dbReference type="KEGG" id="csm:CSUB8521_1003"/>
<reference evidence="1 2" key="1">
    <citation type="journal article" date="2014" name="Genome Biol. Evol.">
        <title>Comparative Genomics of the Campylobacter lari Group.</title>
        <authorList>
            <person name="Miller W.G."/>
            <person name="Yee E."/>
            <person name="Chapman M.H."/>
            <person name="Smith T.P."/>
            <person name="Bono J.L."/>
            <person name="Huynh S."/>
            <person name="Parker C.T."/>
            <person name="Vandamme P."/>
            <person name="Luong K."/>
            <person name="Korlach J."/>
        </authorList>
    </citation>
    <scope>NUCLEOTIDE SEQUENCE [LARGE SCALE GENOMIC DNA]</scope>
    <source>
        <strain evidence="1 2">LMG 24374</strain>
    </source>
</reference>
<dbReference type="EMBL" id="CP007772">
    <property type="protein sequence ID" value="AJC90840.1"/>
    <property type="molecule type" value="Genomic_DNA"/>
</dbReference>
<name>A0A0A8HB01_9BACT</name>
<gene>
    <name evidence="1" type="ORF">CSUB8521_1003</name>
</gene>
<organism evidence="1 2">
    <name type="scientific">Campylobacter subantarcticus LMG 24374</name>
    <dbReference type="NCBI Taxonomy" id="1388751"/>
    <lineage>
        <taxon>Bacteria</taxon>
        <taxon>Pseudomonadati</taxon>
        <taxon>Campylobacterota</taxon>
        <taxon>Epsilonproteobacteria</taxon>
        <taxon>Campylobacterales</taxon>
        <taxon>Campylobacteraceae</taxon>
        <taxon>Campylobacter</taxon>
    </lineage>
</organism>
<evidence type="ECO:0000313" key="2">
    <source>
        <dbReference type="Proteomes" id="UP000031135"/>
    </source>
</evidence>
<evidence type="ECO:0000313" key="1">
    <source>
        <dbReference type="EMBL" id="AJC90840.1"/>
    </source>
</evidence>
<dbReference type="HOGENOM" id="CLU_1451933_0_0_7"/>
<proteinExistence type="predicted"/>
<dbReference type="AlphaFoldDB" id="A0A0A8HB01"/>
<sequence>MIDTTWYPSYKHLGEYHLTMWFDSDNNKYETFYVGERGSVSLSYSFDSEKEAIDKMLQMNYRRKKYDGKDIKEYLTKEVALKIIKEENLEVIWYDEALKPIRAGIKHDKQRDKYISFITNAKAELIEYKSIEFDGDRYSETFERILNDESIALYALINRARMIQQNKISFV</sequence>
<accession>A0A0A8HB01</accession>
<protein>
    <submittedName>
        <fullName evidence="1">Uncharacterized protein</fullName>
    </submittedName>
</protein>